<name>A0A347UH84_9RHOB</name>
<dbReference type="EMBL" id="CP032125">
    <property type="protein sequence ID" value="AXX98212.1"/>
    <property type="molecule type" value="Genomic_DNA"/>
</dbReference>
<dbReference type="KEGG" id="pamo:BAR1_09885"/>
<feature type="domain" description="SecDF P1 head subdomain" evidence="1">
    <location>
        <begin position="63"/>
        <end position="128"/>
    </location>
</feature>
<dbReference type="Gene3D" id="3.30.1360.200">
    <property type="match status" value="1"/>
</dbReference>
<dbReference type="Proteomes" id="UP000261704">
    <property type="component" value="Chromosome"/>
</dbReference>
<gene>
    <name evidence="2" type="ORF">BAR1_09885</name>
</gene>
<evidence type="ECO:0000313" key="2">
    <source>
        <dbReference type="EMBL" id="AXX98212.1"/>
    </source>
</evidence>
<protein>
    <recommendedName>
        <fullName evidence="1">SecDF P1 head subdomain domain-containing protein</fullName>
    </recommendedName>
</protein>
<sequence length="143" mass="14940">MELVRDNVINEVFRAIAMVFALVLGSCGEPTTTGVLPAPMSGKGLPAAFSAGADVFKPAQQVKFQNGFDGAGMPMVILQFSPEDRVTLGEFTGRHVGEAVELRVCGEVLSAPVVQEAITGGKLVLSGDDVWGKMADFLANGCP</sequence>
<dbReference type="RefSeq" id="WP_118942868.1">
    <property type="nucleotide sequence ID" value="NZ_CP032125.1"/>
</dbReference>
<dbReference type="InterPro" id="IPR054384">
    <property type="entry name" value="SecDF_P1_head"/>
</dbReference>
<accession>A0A347UH84</accession>
<proteinExistence type="predicted"/>
<organism evidence="2 3">
    <name type="scientific">Profundibacter amoris</name>
    <dbReference type="NCBI Taxonomy" id="2171755"/>
    <lineage>
        <taxon>Bacteria</taxon>
        <taxon>Pseudomonadati</taxon>
        <taxon>Pseudomonadota</taxon>
        <taxon>Alphaproteobacteria</taxon>
        <taxon>Rhodobacterales</taxon>
        <taxon>Paracoccaceae</taxon>
        <taxon>Profundibacter</taxon>
    </lineage>
</organism>
<dbReference type="OrthoDB" id="7877471at2"/>
<dbReference type="Pfam" id="PF22599">
    <property type="entry name" value="SecDF_P1_head"/>
    <property type="match status" value="1"/>
</dbReference>
<evidence type="ECO:0000259" key="1">
    <source>
        <dbReference type="Pfam" id="PF22599"/>
    </source>
</evidence>
<evidence type="ECO:0000313" key="3">
    <source>
        <dbReference type="Proteomes" id="UP000261704"/>
    </source>
</evidence>
<dbReference type="AlphaFoldDB" id="A0A347UH84"/>
<reference evidence="2 3" key="1">
    <citation type="submission" date="2018-09" db="EMBL/GenBank/DDBJ databases">
        <title>Profundibacter amoris BAR1 gen. nov., sp. nov., a new member of the Roseobacter clade isolated at Lokis Castle Vent Field on the Arctic Mid-Oceanic Ridge.</title>
        <authorList>
            <person name="Le Moine Bauer S."/>
            <person name="Sjoeberg A.G."/>
            <person name="L'Haridon S."/>
            <person name="Stokke R."/>
            <person name="Roalkvam I."/>
            <person name="Steen I.H."/>
            <person name="Dahle H."/>
        </authorList>
    </citation>
    <scope>NUCLEOTIDE SEQUENCE [LARGE SCALE GENOMIC DNA]</scope>
    <source>
        <strain evidence="2 3">BAR1</strain>
    </source>
</reference>
<dbReference type="PROSITE" id="PS51257">
    <property type="entry name" value="PROKAR_LIPOPROTEIN"/>
    <property type="match status" value="1"/>
</dbReference>
<keyword evidence="3" id="KW-1185">Reference proteome</keyword>